<protein>
    <recommendedName>
        <fullName evidence="6">PrgI family protein</fullName>
    </recommendedName>
</protein>
<dbReference type="RefSeq" id="WP_089885749.1">
    <property type="nucleotide sequence ID" value="NZ_FBSX01000022.1"/>
</dbReference>
<proteinExistence type="predicted"/>
<evidence type="ECO:0000256" key="1">
    <source>
        <dbReference type="SAM" id="Phobius"/>
    </source>
</evidence>
<accession>A0AAN2QU40</accession>
<dbReference type="Proteomes" id="UP000199047">
    <property type="component" value="Unassembled WGS sequence"/>
</dbReference>
<reference evidence="4 5" key="1">
    <citation type="submission" date="2015-12" db="EMBL/GenBank/DDBJ databases">
        <authorList>
            <person name="Andreevskaya M."/>
        </authorList>
    </citation>
    <scope>NUCLEOTIDE SEQUENCE [LARGE SCALE GENOMIC DNA]</scope>
    <source>
        <strain evidence="3 5">KSL4-2</strain>
        <strain evidence="2 4">PL111</strain>
    </source>
</reference>
<evidence type="ECO:0000313" key="5">
    <source>
        <dbReference type="Proteomes" id="UP000199047"/>
    </source>
</evidence>
<feature type="transmembrane region" description="Helical" evidence="1">
    <location>
        <begin position="51"/>
        <end position="70"/>
    </location>
</feature>
<gene>
    <name evidence="3" type="ORF">KSL4_0609</name>
    <name evidence="2" type="ORF">PL111_0005</name>
</gene>
<keyword evidence="1" id="KW-0812">Transmembrane</keyword>
<sequence>MASLQSEFHPDLSKFEPVYWGGLTKPQLKMGLQLMATLIPIGAEVFFVKGALFWLVAIPTAAILVIPIFLKGSGQLEKFKKSIEYNVRIHARYYLTGQIRSYEAHEFTQKENVSEANRK</sequence>
<organism evidence="2 4">
    <name type="scientific">Leuconostoc inhae</name>
    <dbReference type="NCBI Taxonomy" id="178001"/>
    <lineage>
        <taxon>Bacteria</taxon>
        <taxon>Bacillati</taxon>
        <taxon>Bacillota</taxon>
        <taxon>Bacilli</taxon>
        <taxon>Lactobacillales</taxon>
        <taxon>Lactobacillaceae</taxon>
        <taxon>Leuconostoc</taxon>
    </lineage>
</organism>
<dbReference type="Proteomes" id="UP000198868">
    <property type="component" value="Unassembled WGS sequence"/>
</dbReference>
<name>A0AAN2QU40_9LACO</name>
<evidence type="ECO:0000313" key="2">
    <source>
        <dbReference type="EMBL" id="CUW08334.1"/>
    </source>
</evidence>
<keyword evidence="1" id="KW-0472">Membrane</keyword>
<comment type="caution">
    <text evidence="2">The sequence shown here is derived from an EMBL/GenBank/DDBJ whole genome shotgun (WGS) entry which is preliminary data.</text>
</comment>
<dbReference type="AlphaFoldDB" id="A0AAN2QU40"/>
<evidence type="ECO:0000313" key="4">
    <source>
        <dbReference type="Proteomes" id="UP000198868"/>
    </source>
</evidence>
<evidence type="ECO:0008006" key="6">
    <source>
        <dbReference type="Google" id="ProtNLM"/>
    </source>
</evidence>
<keyword evidence="1" id="KW-1133">Transmembrane helix</keyword>
<dbReference type="EMBL" id="FBTU01000013">
    <property type="protein sequence ID" value="CUW08334.1"/>
    <property type="molecule type" value="Genomic_DNA"/>
</dbReference>
<keyword evidence="5" id="KW-1185">Reference proteome</keyword>
<evidence type="ECO:0000313" key="3">
    <source>
        <dbReference type="EMBL" id="CUW17078.1"/>
    </source>
</evidence>
<dbReference type="EMBL" id="FBTB01000019">
    <property type="protein sequence ID" value="CUW17078.1"/>
    <property type="molecule type" value="Genomic_DNA"/>
</dbReference>